<comment type="caution">
    <text evidence="1">The sequence shown here is derived from an EMBL/GenBank/DDBJ whole genome shotgun (WGS) entry which is preliminary data.</text>
</comment>
<keyword evidence="2" id="KW-1185">Reference proteome</keyword>
<proteinExistence type="predicted"/>
<evidence type="ECO:0000313" key="2">
    <source>
        <dbReference type="Proteomes" id="UP001177140"/>
    </source>
</evidence>
<protein>
    <submittedName>
        <fullName evidence="1">Uncharacterized protein</fullName>
    </submittedName>
</protein>
<dbReference type="EMBL" id="JAJJMA010071584">
    <property type="protein sequence ID" value="MCL7027737.1"/>
    <property type="molecule type" value="Genomic_DNA"/>
</dbReference>
<evidence type="ECO:0000313" key="1">
    <source>
        <dbReference type="EMBL" id="MCL7027737.1"/>
    </source>
</evidence>
<dbReference type="PANTHER" id="PTHR36051:SF2">
    <property type="entry name" value="DYNAMIN"/>
    <property type="match status" value="1"/>
</dbReference>
<gene>
    <name evidence="1" type="ORF">MKW94_028680</name>
</gene>
<dbReference type="Proteomes" id="UP001177140">
    <property type="component" value="Unassembled WGS sequence"/>
</dbReference>
<organism evidence="1 2">
    <name type="scientific">Papaver nudicaule</name>
    <name type="common">Iceland poppy</name>
    <dbReference type="NCBI Taxonomy" id="74823"/>
    <lineage>
        <taxon>Eukaryota</taxon>
        <taxon>Viridiplantae</taxon>
        <taxon>Streptophyta</taxon>
        <taxon>Embryophyta</taxon>
        <taxon>Tracheophyta</taxon>
        <taxon>Spermatophyta</taxon>
        <taxon>Magnoliopsida</taxon>
        <taxon>Ranunculales</taxon>
        <taxon>Papaveraceae</taxon>
        <taxon>Papaveroideae</taxon>
        <taxon>Papaver</taxon>
    </lineage>
</organism>
<accession>A0AA41V137</accession>
<dbReference type="PANTHER" id="PTHR36051">
    <property type="entry name" value="DYNAMIN"/>
    <property type="match status" value="1"/>
</dbReference>
<reference evidence="1" key="1">
    <citation type="submission" date="2022-03" db="EMBL/GenBank/DDBJ databases">
        <title>A functionally conserved STORR gene fusion in Papaver species that diverged 16.8 million years ago.</title>
        <authorList>
            <person name="Catania T."/>
        </authorList>
    </citation>
    <scope>NUCLEOTIDE SEQUENCE</scope>
    <source>
        <strain evidence="1">S-191538</strain>
    </source>
</reference>
<sequence length="113" mass="12081">MSLFFTPLLHRDRESNFNNGISTITTSIDSSLKERRKPGFQLENPFALKVGQVFIGVGRPLNLGATDAFSGAGRHVNSALRRFGAKRIKAGIGCGIGFGHPVQVLIKAGGSDI</sequence>
<name>A0AA41V137_PAPNU</name>
<dbReference type="AlphaFoldDB" id="A0AA41V137"/>